<dbReference type="PANTHER" id="PTHR11895:SF176">
    <property type="entry name" value="AMIDASE AMID-RELATED"/>
    <property type="match status" value="1"/>
</dbReference>
<dbReference type="GO" id="GO:0050566">
    <property type="term" value="F:asparaginyl-tRNA synthase (glutamine-hydrolyzing) activity"/>
    <property type="evidence" value="ECO:0007669"/>
    <property type="project" value="UniProtKB-EC"/>
</dbReference>
<dbReference type="SUPFAM" id="SSF75304">
    <property type="entry name" value="Amidase signature (AS) enzymes"/>
    <property type="match status" value="1"/>
</dbReference>
<organism evidence="2 3">
    <name type="scientific">Ketogulonicigenium robustum</name>
    <dbReference type="NCBI Taxonomy" id="92947"/>
    <lineage>
        <taxon>Bacteria</taxon>
        <taxon>Pseudomonadati</taxon>
        <taxon>Pseudomonadota</taxon>
        <taxon>Alphaproteobacteria</taxon>
        <taxon>Rhodobacterales</taxon>
        <taxon>Roseobacteraceae</taxon>
        <taxon>Ketogulonicigenium</taxon>
    </lineage>
</organism>
<dbReference type="GO" id="GO:0016740">
    <property type="term" value="F:transferase activity"/>
    <property type="evidence" value="ECO:0007669"/>
    <property type="project" value="UniProtKB-KW"/>
</dbReference>
<dbReference type="PANTHER" id="PTHR11895">
    <property type="entry name" value="TRANSAMIDASE"/>
    <property type="match status" value="1"/>
</dbReference>
<feature type="domain" description="Amidase" evidence="1">
    <location>
        <begin position="27"/>
        <end position="416"/>
    </location>
</feature>
<dbReference type="PROSITE" id="PS00571">
    <property type="entry name" value="AMIDASES"/>
    <property type="match status" value="1"/>
</dbReference>
<dbReference type="Gene3D" id="3.90.1300.10">
    <property type="entry name" value="Amidase signature (AS) domain"/>
    <property type="match status" value="1"/>
</dbReference>
<dbReference type="OrthoDB" id="9811471at2"/>
<keyword evidence="2" id="KW-0436">Ligase</keyword>
<accession>A0A1W6P2S0</accession>
<dbReference type="AlphaFoldDB" id="A0A1W6P2S0"/>
<dbReference type="InterPro" id="IPR023631">
    <property type="entry name" value="Amidase_dom"/>
</dbReference>
<evidence type="ECO:0000313" key="3">
    <source>
        <dbReference type="Proteomes" id="UP000242447"/>
    </source>
</evidence>
<proteinExistence type="predicted"/>
<keyword evidence="2" id="KW-0808">Transferase</keyword>
<dbReference type="Proteomes" id="UP000242447">
    <property type="component" value="Chromosome"/>
</dbReference>
<protein>
    <submittedName>
        <fullName evidence="2">Aspartyl-tRNA(Asn)/glutamyl-tRNA(Gln) amidotransferase subunit A</fullName>
        <ecNumber evidence="2">6.3.5.6</ecNumber>
    </submittedName>
</protein>
<dbReference type="RefSeq" id="WP_085787085.1">
    <property type="nucleotide sequence ID" value="NZ_CP019937.1"/>
</dbReference>
<sequence length="441" mass="45964">MENWLFATAADLGRAIGTGRIDPVALAECYLDAIAAHPKAAHIYARTHPARTKAEAEAARTRARAGNRRSLLDGVPVSWKDLIDSKDIATEAGTALMEGRIPTEDAAILRDGTKAGLVFLGKTHLSEIAFSGLGYNPVTATAPNVHGDDLAPGGSSSGAAASLAFGLAAGAIGSDTGGSIRLPSAWQGLVGFKPAHGAHSLDGVVPLCRRFDTIGPLARSVEDAMLLDAALGGAQVDLADASLQGVRLAVLDTVVGDDLDPAVADATDRAIARLGQAGASITRLSLPAVASAYPLAALLYAPEAWAFWRDYITPAPEKMFAQIYERVAAGQQVPAPDYIAAWDDLHALRRTYAAETAGFDAILCPAAPIVAPSVSRLIADDDYYKKVNLMALRNTRLANLFGLASVNLPLDTPMTGLLLNALPQDQGKVLRIAAAAERALA</sequence>
<name>A0A1W6P2S0_9RHOB</name>
<evidence type="ECO:0000313" key="2">
    <source>
        <dbReference type="EMBL" id="ARO15729.1"/>
    </source>
</evidence>
<dbReference type="InterPro" id="IPR000120">
    <property type="entry name" value="Amidase"/>
</dbReference>
<dbReference type="EMBL" id="CP019937">
    <property type="protein sequence ID" value="ARO15729.1"/>
    <property type="molecule type" value="Genomic_DNA"/>
</dbReference>
<evidence type="ECO:0000259" key="1">
    <source>
        <dbReference type="Pfam" id="PF01425"/>
    </source>
</evidence>
<dbReference type="STRING" id="92947.BVG79_02389"/>
<dbReference type="KEGG" id="kro:BVG79_02389"/>
<dbReference type="Pfam" id="PF01425">
    <property type="entry name" value="Amidase"/>
    <property type="match status" value="1"/>
</dbReference>
<dbReference type="EC" id="6.3.5.6" evidence="2"/>
<gene>
    <name evidence="2" type="primary">gatA</name>
    <name evidence="2" type="ORF">BVG79_02389</name>
</gene>
<dbReference type="InterPro" id="IPR036928">
    <property type="entry name" value="AS_sf"/>
</dbReference>
<dbReference type="InterPro" id="IPR020556">
    <property type="entry name" value="Amidase_CS"/>
</dbReference>
<keyword evidence="3" id="KW-1185">Reference proteome</keyword>
<reference evidence="2 3" key="1">
    <citation type="submission" date="2017-02" db="EMBL/GenBank/DDBJ databases">
        <title>Ketogulonicigenium robustum SPU B003 Genome sequencing and assembly.</title>
        <authorList>
            <person name="Li Y."/>
            <person name="Liu L."/>
            <person name="Wang C."/>
            <person name="Zhang M."/>
            <person name="Zhang T."/>
            <person name="Zhang Y."/>
        </authorList>
    </citation>
    <scope>NUCLEOTIDE SEQUENCE [LARGE SCALE GENOMIC DNA]</scope>
    <source>
        <strain evidence="2 3">SPU_B003</strain>
    </source>
</reference>